<evidence type="ECO:0000313" key="7">
    <source>
        <dbReference type="Proteomes" id="UP000199287"/>
    </source>
</evidence>
<name>A0A1I3HVZ0_9FIRM</name>
<sequence length="205" mass="22896">MEIEWNPEKIEEKSFQIIRSELKEPLTHPEMEDMILRVIHTTADFTYANLLHFHWEEGFRPESVFQPGKKIYTDTRMALSGINKRKLKALGMEAYCLVDDPEVAALAKEQGRTRSALALEKAAEDPDTSIYVFGNAPTALFRLCQLMDQQQISPQLVIGAPVGFVGAAESKEMLLNYDVPSISVQGRKGGSTVAAAMVNALLKRQ</sequence>
<evidence type="ECO:0000256" key="4">
    <source>
        <dbReference type="ARBA" id="ARBA00023235"/>
    </source>
</evidence>
<dbReference type="PANTHER" id="PTHR43588">
    <property type="entry name" value="COBALT-PRECORRIN-8 METHYLMUTASE"/>
    <property type="match status" value="1"/>
</dbReference>
<dbReference type="UniPathway" id="UPA00148"/>
<dbReference type="OrthoDB" id="9780708at2"/>
<dbReference type="Pfam" id="PF02570">
    <property type="entry name" value="CbiC"/>
    <property type="match status" value="1"/>
</dbReference>
<evidence type="ECO:0000313" key="6">
    <source>
        <dbReference type="EMBL" id="SFI39747.1"/>
    </source>
</evidence>
<proteinExistence type="inferred from homology"/>
<keyword evidence="3" id="KW-0169">Cobalamin biosynthesis</keyword>
<feature type="domain" description="Cobalamin biosynthesis precorrin-8X methylmutase CobH/CbiC" evidence="5">
    <location>
        <begin position="9"/>
        <end position="203"/>
    </location>
</feature>
<dbReference type="EMBL" id="FOQA01000017">
    <property type="protein sequence ID" value="SFI39747.1"/>
    <property type="molecule type" value="Genomic_DNA"/>
</dbReference>
<dbReference type="InterPro" id="IPR036588">
    <property type="entry name" value="CobH/CbiC_sf"/>
</dbReference>
<dbReference type="AlphaFoldDB" id="A0A1I3HVZ0"/>
<keyword evidence="4" id="KW-0413">Isomerase</keyword>
<dbReference type="InterPro" id="IPR003722">
    <property type="entry name" value="Cbl_synth_CobH/CbiC"/>
</dbReference>
<evidence type="ECO:0000259" key="5">
    <source>
        <dbReference type="Pfam" id="PF02570"/>
    </source>
</evidence>
<gene>
    <name evidence="6" type="ORF">SAMN05192551_1178</name>
</gene>
<comment type="similarity">
    <text evidence="2">Belongs to the CobH/CbiC family.</text>
</comment>
<dbReference type="GO" id="GO:0009236">
    <property type="term" value="P:cobalamin biosynthetic process"/>
    <property type="evidence" value="ECO:0007669"/>
    <property type="project" value="UniProtKB-UniPathway"/>
</dbReference>
<evidence type="ECO:0000256" key="2">
    <source>
        <dbReference type="ARBA" id="ARBA00009774"/>
    </source>
</evidence>
<dbReference type="STRING" id="69895.SAMN05192551_1178"/>
<dbReference type="Gene3D" id="3.40.50.10230">
    <property type="entry name" value="Cobalamin biosynthesis CobH/CbiC, precorrin-8X methylmutase"/>
    <property type="match status" value="1"/>
</dbReference>
<evidence type="ECO:0000256" key="1">
    <source>
        <dbReference type="ARBA" id="ARBA00004953"/>
    </source>
</evidence>
<organism evidence="6 7">
    <name type="scientific">Tindallia magadiensis</name>
    <dbReference type="NCBI Taxonomy" id="69895"/>
    <lineage>
        <taxon>Bacteria</taxon>
        <taxon>Bacillati</taxon>
        <taxon>Bacillota</taxon>
        <taxon>Clostridia</taxon>
        <taxon>Peptostreptococcales</taxon>
        <taxon>Tindalliaceae</taxon>
        <taxon>Tindallia</taxon>
    </lineage>
</organism>
<dbReference type="PANTHER" id="PTHR43588:SF1">
    <property type="entry name" value="COBALT-PRECORRIN-8 METHYLMUTASE"/>
    <property type="match status" value="1"/>
</dbReference>
<dbReference type="Proteomes" id="UP000199287">
    <property type="component" value="Unassembled WGS sequence"/>
</dbReference>
<keyword evidence="7" id="KW-1185">Reference proteome</keyword>
<reference evidence="7" key="1">
    <citation type="submission" date="2016-10" db="EMBL/GenBank/DDBJ databases">
        <authorList>
            <person name="Varghese N."/>
            <person name="Submissions S."/>
        </authorList>
    </citation>
    <scope>NUCLEOTIDE SEQUENCE [LARGE SCALE GENOMIC DNA]</scope>
    <source>
        <strain evidence="7">Z-7934</strain>
    </source>
</reference>
<dbReference type="GO" id="GO:0016993">
    <property type="term" value="F:precorrin-8X methylmutase activity"/>
    <property type="evidence" value="ECO:0007669"/>
    <property type="project" value="InterPro"/>
</dbReference>
<comment type="pathway">
    <text evidence="1">Cofactor biosynthesis; adenosylcobalamin biosynthesis.</text>
</comment>
<accession>A0A1I3HVZ0</accession>
<evidence type="ECO:0000256" key="3">
    <source>
        <dbReference type="ARBA" id="ARBA00022573"/>
    </source>
</evidence>
<dbReference type="SUPFAM" id="SSF63965">
    <property type="entry name" value="Precorrin-8X methylmutase CbiC/CobH"/>
    <property type="match status" value="1"/>
</dbReference>
<protein>
    <submittedName>
        <fullName evidence="6">Precorrin-8X methylmutase</fullName>
    </submittedName>
</protein>
<dbReference type="RefSeq" id="WP_093373895.1">
    <property type="nucleotide sequence ID" value="NZ_FOQA01000017.1"/>
</dbReference>